<comment type="caution">
    <text evidence="1">The sequence shown here is derived from an EMBL/GenBank/DDBJ whole genome shotgun (WGS) entry which is preliminary data.</text>
</comment>
<accession>A0ACC2T090</accession>
<reference evidence="1" key="1">
    <citation type="submission" date="2022-04" db="EMBL/GenBank/DDBJ databases">
        <title>Genome of the entomopathogenic fungus Entomophthora muscae.</title>
        <authorList>
            <person name="Elya C."/>
            <person name="Lovett B.R."/>
            <person name="Lee E."/>
            <person name="Macias A.M."/>
            <person name="Hajek A.E."/>
            <person name="De Bivort B.L."/>
            <person name="Kasson M.T."/>
            <person name="De Fine Licht H.H."/>
            <person name="Stajich J.E."/>
        </authorList>
    </citation>
    <scope>NUCLEOTIDE SEQUENCE</scope>
    <source>
        <strain evidence="1">Berkeley</strain>
    </source>
</reference>
<keyword evidence="2" id="KW-1185">Reference proteome</keyword>
<gene>
    <name evidence="1" type="ORF">DSO57_1033356</name>
</gene>
<sequence>MNFLKIKPWLYVLGALPFKKLKTFIYVFVVPTPYSNLLEFGPAKNSCLDIKIIFLLGLCPGTNLKYHKVPRKFSHATTCVQIFGPHFIPSSVDPLVYLT</sequence>
<name>A0ACC2T090_9FUNG</name>
<organism evidence="1 2">
    <name type="scientific">Entomophthora muscae</name>
    <dbReference type="NCBI Taxonomy" id="34485"/>
    <lineage>
        <taxon>Eukaryota</taxon>
        <taxon>Fungi</taxon>
        <taxon>Fungi incertae sedis</taxon>
        <taxon>Zoopagomycota</taxon>
        <taxon>Entomophthoromycotina</taxon>
        <taxon>Entomophthoromycetes</taxon>
        <taxon>Entomophthorales</taxon>
        <taxon>Entomophthoraceae</taxon>
        <taxon>Entomophthora</taxon>
    </lineage>
</organism>
<protein>
    <submittedName>
        <fullName evidence="1">Uncharacterized protein</fullName>
    </submittedName>
</protein>
<evidence type="ECO:0000313" key="2">
    <source>
        <dbReference type="Proteomes" id="UP001165960"/>
    </source>
</evidence>
<dbReference type="Proteomes" id="UP001165960">
    <property type="component" value="Unassembled WGS sequence"/>
</dbReference>
<proteinExistence type="predicted"/>
<evidence type="ECO:0000313" key="1">
    <source>
        <dbReference type="EMBL" id="KAJ9067978.1"/>
    </source>
</evidence>
<dbReference type="EMBL" id="QTSX02003812">
    <property type="protein sequence ID" value="KAJ9067978.1"/>
    <property type="molecule type" value="Genomic_DNA"/>
</dbReference>